<feature type="domain" description="Proline dehydrogenase" evidence="6">
    <location>
        <begin position="425"/>
        <end position="559"/>
    </location>
</feature>
<dbReference type="STRING" id="1077348.A0A2G8SAH5"/>
<dbReference type="InterPro" id="IPR029041">
    <property type="entry name" value="FAD-linked_oxidoreductase-like"/>
</dbReference>
<comment type="similarity">
    <text evidence="1 5">Belongs to the proline oxidase family.</text>
</comment>
<dbReference type="PANTHER" id="PTHR13914:SF0">
    <property type="entry name" value="PROLINE DEHYDROGENASE 1, MITOCHONDRIAL"/>
    <property type="match status" value="1"/>
</dbReference>
<evidence type="ECO:0000256" key="2">
    <source>
        <dbReference type="ARBA" id="ARBA00012695"/>
    </source>
</evidence>
<keyword evidence="5" id="KW-0274">FAD</keyword>
<gene>
    <name evidence="7" type="ORF">GSI_06927</name>
</gene>
<dbReference type="PANTHER" id="PTHR13914">
    <property type="entry name" value="PROLINE OXIDASE"/>
    <property type="match status" value="1"/>
</dbReference>
<evidence type="ECO:0000259" key="6">
    <source>
        <dbReference type="Pfam" id="PF01619"/>
    </source>
</evidence>
<dbReference type="SUPFAM" id="SSF51730">
    <property type="entry name" value="FAD-linked oxidoreductase"/>
    <property type="match status" value="1"/>
</dbReference>
<accession>A0A2G8SAH5</accession>
<dbReference type="GO" id="GO:0005739">
    <property type="term" value="C:mitochondrion"/>
    <property type="evidence" value="ECO:0007669"/>
    <property type="project" value="TreeGrafter"/>
</dbReference>
<comment type="cofactor">
    <cofactor evidence="5">
        <name>FAD</name>
        <dbReference type="ChEBI" id="CHEBI:57692"/>
    </cofactor>
</comment>
<dbReference type="Proteomes" id="UP000230002">
    <property type="component" value="Unassembled WGS sequence"/>
</dbReference>
<proteinExistence type="inferred from homology"/>
<comment type="caution">
    <text evidence="7">The sequence shown here is derived from an EMBL/GenBank/DDBJ whole genome shotgun (WGS) entry which is preliminary data.</text>
</comment>
<dbReference type="InterPro" id="IPR002872">
    <property type="entry name" value="Proline_DH_dom"/>
</dbReference>
<dbReference type="Pfam" id="PF01619">
    <property type="entry name" value="Pro_dh"/>
    <property type="match status" value="2"/>
</dbReference>
<sequence length="585" mass="63877">MSLARAPRVLSRFARFSNSKPPFRTYASAPPPPRPRLFGARGLAIAGLSATTFVGLTLSTTAIYADAQAQVPVEGVLRTAPLSELVRTYIVYSICSVPFLVDWSPAVLSTLLAIPGVKQVTEAIVRVTFFDQFAGGDEAEDAIPVLERLREENKGALFVYSVEVDEAAGKFEASSAERLSAHKQIVAENLHCIDIAADFEDKHSLGKKGKGTWVAIKLSAMVPDAESLRRLSKHLVDTRPRTNPRIAFPGCPTPSDLNILSSGSPNSTLREADLVSLRELREDLIAIGERAHARGIRITVDAEHSWYQPAIDAFALDMMRRFNKLPVPRTNSWFGLRKTVQSAPDAFQPLIFNTFQGYLRRTPEYLAQSISMARAEGYALGVKLVRGAYHPHEIEIHKAAASSRAEATSPSGSHDLSISPDNMPPVWLFKDETDSCYDSSVRQLVSLIRQDVEQCAKGAPGPAIGAMFGTHNWKSADLVIDELVKQGLATQDFNVVNIGEAAMERVAVAQLYGMSDGLTDHLVERTRCASPFVLKYLPYGKLSEVMPYLSRRAIENKSVLGNGGAAIERKRAASAIMARLFGSAN</sequence>
<dbReference type="EMBL" id="AYKW01000013">
    <property type="protein sequence ID" value="PIL30759.1"/>
    <property type="molecule type" value="Genomic_DNA"/>
</dbReference>
<dbReference type="EC" id="1.5.5.2" evidence="2 5"/>
<dbReference type="GO" id="GO:0004657">
    <property type="term" value="F:proline dehydrogenase activity"/>
    <property type="evidence" value="ECO:0007669"/>
    <property type="project" value="UniProtKB-EC"/>
</dbReference>
<dbReference type="Gene3D" id="3.20.20.220">
    <property type="match status" value="1"/>
</dbReference>
<evidence type="ECO:0000256" key="3">
    <source>
        <dbReference type="ARBA" id="ARBA00023002"/>
    </source>
</evidence>
<comment type="catalytic activity">
    <reaction evidence="5">
        <text>L-proline + a quinone = (S)-1-pyrroline-5-carboxylate + a quinol + H(+)</text>
        <dbReference type="Rhea" id="RHEA:23784"/>
        <dbReference type="ChEBI" id="CHEBI:15378"/>
        <dbReference type="ChEBI" id="CHEBI:17388"/>
        <dbReference type="ChEBI" id="CHEBI:24646"/>
        <dbReference type="ChEBI" id="CHEBI:60039"/>
        <dbReference type="ChEBI" id="CHEBI:132124"/>
        <dbReference type="EC" id="1.5.5.2"/>
    </reaction>
</comment>
<protein>
    <recommendedName>
        <fullName evidence="2 5">Proline dehydrogenase</fullName>
        <ecNumber evidence="2 5">1.5.5.2</ecNumber>
    </recommendedName>
</protein>
<reference evidence="7 8" key="1">
    <citation type="journal article" date="2015" name="Sci. Rep.">
        <title>Chromosome-level genome map provides insights into diverse defense mechanisms in the medicinal fungus Ganoderma sinense.</title>
        <authorList>
            <person name="Zhu Y."/>
            <person name="Xu J."/>
            <person name="Sun C."/>
            <person name="Zhou S."/>
            <person name="Xu H."/>
            <person name="Nelson D.R."/>
            <person name="Qian J."/>
            <person name="Song J."/>
            <person name="Luo H."/>
            <person name="Xiang L."/>
            <person name="Li Y."/>
            <person name="Xu Z."/>
            <person name="Ji A."/>
            <person name="Wang L."/>
            <person name="Lu S."/>
            <person name="Hayward A."/>
            <person name="Sun W."/>
            <person name="Li X."/>
            <person name="Schwartz D.C."/>
            <person name="Wang Y."/>
            <person name="Chen S."/>
        </authorList>
    </citation>
    <scope>NUCLEOTIDE SEQUENCE [LARGE SCALE GENOMIC DNA]</scope>
    <source>
        <strain evidence="7 8">ZZ0214-1</strain>
    </source>
</reference>
<keyword evidence="8" id="KW-1185">Reference proteome</keyword>
<dbReference type="OrthoDB" id="5464at2759"/>
<dbReference type="InterPro" id="IPR015659">
    <property type="entry name" value="Proline_oxidase"/>
</dbReference>
<comment type="function">
    <text evidence="5">Converts proline to delta-1-pyrroline-5-carboxylate.</text>
</comment>
<dbReference type="GO" id="GO:0071949">
    <property type="term" value="F:FAD binding"/>
    <property type="evidence" value="ECO:0007669"/>
    <property type="project" value="TreeGrafter"/>
</dbReference>
<keyword evidence="4 5" id="KW-0642">Proline metabolism</keyword>
<feature type="domain" description="Proline dehydrogenase" evidence="6">
    <location>
        <begin position="173"/>
        <end position="396"/>
    </location>
</feature>
<keyword evidence="3 5" id="KW-0560">Oxidoreductase</keyword>
<evidence type="ECO:0000256" key="1">
    <source>
        <dbReference type="ARBA" id="ARBA00005869"/>
    </source>
</evidence>
<evidence type="ECO:0000256" key="4">
    <source>
        <dbReference type="ARBA" id="ARBA00023062"/>
    </source>
</evidence>
<evidence type="ECO:0000256" key="5">
    <source>
        <dbReference type="RuleBase" id="RU364054"/>
    </source>
</evidence>
<name>A0A2G8SAH5_9APHY</name>
<evidence type="ECO:0000313" key="7">
    <source>
        <dbReference type="EMBL" id="PIL30759.1"/>
    </source>
</evidence>
<dbReference type="GO" id="GO:0010133">
    <property type="term" value="P:L-proline catabolic process to L-glutamate"/>
    <property type="evidence" value="ECO:0007669"/>
    <property type="project" value="TreeGrafter"/>
</dbReference>
<keyword evidence="5" id="KW-0285">Flavoprotein</keyword>
<evidence type="ECO:0000313" key="8">
    <source>
        <dbReference type="Proteomes" id="UP000230002"/>
    </source>
</evidence>
<dbReference type="AlphaFoldDB" id="A0A2G8SAH5"/>
<organism evidence="7 8">
    <name type="scientific">Ganoderma sinense ZZ0214-1</name>
    <dbReference type="NCBI Taxonomy" id="1077348"/>
    <lineage>
        <taxon>Eukaryota</taxon>
        <taxon>Fungi</taxon>
        <taxon>Dikarya</taxon>
        <taxon>Basidiomycota</taxon>
        <taxon>Agaricomycotina</taxon>
        <taxon>Agaricomycetes</taxon>
        <taxon>Polyporales</taxon>
        <taxon>Polyporaceae</taxon>
        <taxon>Ganoderma</taxon>
    </lineage>
</organism>